<sequence length="76" mass="8342">MVQSQLAACMGFLPSSAQRTWLRTVPEYLHSSVLVGLVIEDNLRITVIGTVSEVVAVYLQCNSVASFSDTYYQVGK</sequence>
<reference evidence="1" key="1">
    <citation type="journal article" date="2014" name="Nat. Genet.">
        <title>Genome and transcriptome of the porcine whipworm Trichuris suis.</title>
        <authorList>
            <person name="Jex A.R."/>
            <person name="Nejsum P."/>
            <person name="Schwarz E.M."/>
            <person name="Hu L."/>
            <person name="Young N.D."/>
            <person name="Hall R.S."/>
            <person name="Korhonen P.K."/>
            <person name="Liao S."/>
            <person name="Thamsborg S."/>
            <person name="Xia J."/>
            <person name="Xu P."/>
            <person name="Wang S."/>
            <person name="Scheerlinck J.P."/>
            <person name="Hofmann A."/>
            <person name="Sternberg P.W."/>
            <person name="Wang J."/>
            <person name="Gasser R.B."/>
        </authorList>
    </citation>
    <scope>NUCLEOTIDE SEQUENCE [LARGE SCALE GENOMIC DNA]</scope>
    <source>
        <strain evidence="1">DCEP-RM93F</strain>
    </source>
</reference>
<organism evidence="1">
    <name type="scientific">Trichuris suis</name>
    <name type="common">pig whipworm</name>
    <dbReference type="NCBI Taxonomy" id="68888"/>
    <lineage>
        <taxon>Eukaryota</taxon>
        <taxon>Metazoa</taxon>
        <taxon>Ecdysozoa</taxon>
        <taxon>Nematoda</taxon>
        <taxon>Enoplea</taxon>
        <taxon>Dorylaimia</taxon>
        <taxon>Trichinellida</taxon>
        <taxon>Trichuridae</taxon>
        <taxon>Trichuris</taxon>
    </lineage>
</organism>
<accession>A0A085NHX3</accession>
<evidence type="ECO:0000313" key="1">
    <source>
        <dbReference type="EMBL" id="KFD69069.1"/>
    </source>
</evidence>
<dbReference type="EMBL" id="KL367498">
    <property type="protein sequence ID" value="KFD69069.1"/>
    <property type="molecule type" value="Genomic_DNA"/>
</dbReference>
<dbReference type="Proteomes" id="UP000030758">
    <property type="component" value="Unassembled WGS sequence"/>
</dbReference>
<name>A0A085NHX3_9BILA</name>
<gene>
    <name evidence="1" type="ORF">M514_18646</name>
</gene>
<dbReference type="AlphaFoldDB" id="A0A085NHX3"/>
<proteinExistence type="predicted"/>
<protein>
    <submittedName>
        <fullName evidence="1">Uncharacterized protein</fullName>
    </submittedName>
</protein>